<protein>
    <submittedName>
        <fullName evidence="5">ESX secretion-associated protein EspG</fullName>
    </submittedName>
</protein>
<keyword evidence="3" id="KW-0963">Cytoplasm</keyword>
<dbReference type="RefSeq" id="WP_214093616.1">
    <property type="nucleotide sequence ID" value="NZ_JAHCLR010000028.1"/>
</dbReference>
<sequence>MPSVFSPGGAIDDVVGVEVTIDGMLVVADRMGLKDFPSCLGIWQNIPSAEVRQIVWGQVRRDLTEQGVLDGLGNPHPSVAAMVDTISGPDRTLEARWFRRTGTGSTLARFVVCRKGERHVLATRNGDLLSLQLLAPQMGLADMVTVALGPGEPAEVDPSTADAASVAACRTPEDLVRIGVPSTSAHTFAAIIAAPDSWVEITASERLPGGTFTRTRVAVGIADSRHGRLVSVPRYISGKLHGSFLSGTTESLQRALDGLVEFLPSKSW</sequence>
<dbReference type="Pfam" id="PF14011">
    <property type="entry name" value="ESX-1_EspG"/>
    <property type="match status" value="1"/>
</dbReference>
<dbReference type="InterPro" id="IPR025734">
    <property type="entry name" value="EspG"/>
</dbReference>
<keyword evidence="6" id="KW-1185">Reference proteome</keyword>
<evidence type="ECO:0000313" key="6">
    <source>
        <dbReference type="Proteomes" id="UP001519535"/>
    </source>
</evidence>
<name>A0ABS5RKB8_9MYCO</name>
<evidence type="ECO:0000256" key="1">
    <source>
        <dbReference type="ARBA" id="ARBA00004496"/>
    </source>
</evidence>
<gene>
    <name evidence="5" type="ORF">KIH27_14230</name>
</gene>
<proteinExistence type="inferred from homology"/>
<evidence type="ECO:0000256" key="3">
    <source>
        <dbReference type="ARBA" id="ARBA00022490"/>
    </source>
</evidence>
<evidence type="ECO:0000256" key="4">
    <source>
        <dbReference type="ARBA" id="ARBA00023186"/>
    </source>
</evidence>
<organism evidence="5 6">
    <name type="scientific">Mycolicibacter acidiphilus</name>
    <dbReference type="NCBI Taxonomy" id="2835306"/>
    <lineage>
        <taxon>Bacteria</taxon>
        <taxon>Bacillati</taxon>
        <taxon>Actinomycetota</taxon>
        <taxon>Actinomycetes</taxon>
        <taxon>Mycobacteriales</taxon>
        <taxon>Mycobacteriaceae</taxon>
        <taxon>Mycolicibacter</taxon>
    </lineage>
</organism>
<accession>A0ABS5RKB8</accession>
<evidence type="ECO:0000313" key="5">
    <source>
        <dbReference type="EMBL" id="MBS9534748.1"/>
    </source>
</evidence>
<comment type="subcellular location">
    <subcellularLocation>
        <location evidence="1">Cytoplasm</location>
    </subcellularLocation>
</comment>
<keyword evidence="4" id="KW-0143">Chaperone</keyword>
<comment type="caution">
    <text evidence="5">The sequence shown here is derived from an EMBL/GenBank/DDBJ whole genome shotgun (WGS) entry which is preliminary data.</text>
</comment>
<reference evidence="5 6" key="1">
    <citation type="submission" date="2021-05" db="EMBL/GenBank/DDBJ databases">
        <title>Mycobacterium acidophilum sp. nov., an extremely acid-tolerant member of the genus Mycobacterium.</title>
        <authorList>
            <person name="Xia J."/>
        </authorList>
    </citation>
    <scope>NUCLEOTIDE SEQUENCE [LARGE SCALE GENOMIC DNA]</scope>
    <source>
        <strain evidence="5 6">M1</strain>
    </source>
</reference>
<comment type="similarity">
    <text evidence="2">Belongs to the EspG family.</text>
</comment>
<dbReference type="Proteomes" id="UP001519535">
    <property type="component" value="Unassembled WGS sequence"/>
</dbReference>
<dbReference type="EMBL" id="JAHCLR010000028">
    <property type="protein sequence ID" value="MBS9534748.1"/>
    <property type="molecule type" value="Genomic_DNA"/>
</dbReference>
<evidence type="ECO:0000256" key="2">
    <source>
        <dbReference type="ARBA" id="ARBA00006411"/>
    </source>
</evidence>